<evidence type="ECO:0000256" key="1">
    <source>
        <dbReference type="SAM" id="MobiDB-lite"/>
    </source>
</evidence>
<dbReference type="AlphaFoldDB" id="A0A127JQ31"/>
<feature type="compositionally biased region" description="Polar residues" evidence="1">
    <location>
        <begin position="22"/>
        <end position="33"/>
    </location>
</feature>
<evidence type="ECO:0000313" key="2">
    <source>
        <dbReference type="EMBL" id="AMO22003.1"/>
    </source>
</evidence>
<gene>
    <name evidence="2" type="ORF">UC35_02825</name>
</gene>
<evidence type="ECO:0000313" key="3">
    <source>
        <dbReference type="Proteomes" id="UP000070433"/>
    </source>
</evidence>
<sequence length="122" mass="13608">MGALGAGGPAAADNEAYKCGPNSYSQHPCSQRKVNTEEYQAPAGKKTPTGIARRLPGETEEEFTVRRRRVNLPESDQDECKRLDTKIPFEQERLKRTVRPDEATEARASIDAAQKRFSQLKC</sequence>
<protein>
    <submittedName>
        <fullName evidence="2">Uncharacterized protein</fullName>
    </submittedName>
</protein>
<keyword evidence="3" id="KW-1185">Reference proteome</keyword>
<dbReference type="Proteomes" id="UP000070433">
    <property type="component" value="Chromosome"/>
</dbReference>
<organism evidence="2 3">
    <name type="scientific">Ramlibacter tataouinensis</name>
    <dbReference type="NCBI Taxonomy" id="94132"/>
    <lineage>
        <taxon>Bacteria</taxon>
        <taxon>Pseudomonadati</taxon>
        <taxon>Pseudomonadota</taxon>
        <taxon>Betaproteobacteria</taxon>
        <taxon>Burkholderiales</taxon>
        <taxon>Comamonadaceae</taxon>
        <taxon>Ramlibacter</taxon>
    </lineage>
</organism>
<name>A0A127JQ31_9BURK</name>
<dbReference type="EMBL" id="CP010951">
    <property type="protein sequence ID" value="AMO22003.1"/>
    <property type="molecule type" value="Genomic_DNA"/>
</dbReference>
<accession>A0A127JQ31</accession>
<feature type="region of interest" description="Disordered" evidence="1">
    <location>
        <begin position="1"/>
        <end position="52"/>
    </location>
</feature>
<reference evidence="2 3" key="1">
    <citation type="journal article" date="2014" name="Int. J. Syst. Evol. Microbiol.">
        <title>Ramlibacter solisilvae sp. nov., isolated from forest soil, and emended description of the genus Ramlibacter.</title>
        <authorList>
            <person name="Lee H.J."/>
            <person name="Lee S.H."/>
            <person name="Lee S.S."/>
            <person name="Lee J.S."/>
            <person name="Kim Y."/>
            <person name="Kim S.C."/>
            <person name="Jeon C.O."/>
        </authorList>
    </citation>
    <scope>NUCLEOTIDE SEQUENCE [LARGE SCALE GENOMIC DNA]</scope>
    <source>
        <strain evidence="2 3">5-10</strain>
    </source>
</reference>
<proteinExistence type="predicted"/>